<dbReference type="AlphaFoldDB" id="A0A3Q9UPS9"/>
<feature type="domain" description="Putative zinc-finger" evidence="3">
    <location>
        <begin position="19"/>
        <end position="52"/>
    </location>
</feature>
<reference evidence="5 6" key="2">
    <citation type="submission" date="2018-12" db="EMBL/GenBank/DDBJ databases">
        <authorList>
            <consortium name="Pathogen Informatics"/>
        </authorList>
    </citation>
    <scope>NUCLEOTIDE SEQUENCE [LARGE SCALE GENOMIC DNA]</scope>
    <source>
        <strain evidence="5 6">NCTC13652</strain>
    </source>
</reference>
<keyword evidence="5" id="KW-0472">Membrane</keyword>
<protein>
    <submittedName>
        <fullName evidence="4">Mycothiol system anti-sigma-R factor</fullName>
    </submittedName>
    <submittedName>
        <fullName evidence="5">Predicted transmembrane transcriptional regulator (Anti-sigma factor)</fullName>
    </submittedName>
</protein>
<dbReference type="Proteomes" id="UP000277858">
    <property type="component" value="Chromosome"/>
</dbReference>
<evidence type="ECO:0000313" key="6">
    <source>
        <dbReference type="Proteomes" id="UP000277858"/>
    </source>
</evidence>
<accession>A0A3Q9UPS9</accession>
<dbReference type="KEGG" id="aji:C0Z10_05625"/>
<name>A0A3Q9UPS9_9ACTN</name>
<evidence type="ECO:0000313" key="5">
    <source>
        <dbReference type="EMBL" id="VEI02736.1"/>
    </source>
</evidence>
<dbReference type="STRING" id="1122997.GCA_000425285_01760"/>
<keyword evidence="5" id="KW-0812">Transmembrane</keyword>
<organism evidence="5 6">
    <name type="scientific">Acidipropionibacterium jensenii</name>
    <dbReference type="NCBI Taxonomy" id="1749"/>
    <lineage>
        <taxon>Bacteria</taxon>
        <taxon>Bacillati</taxon>
        <taxon>Actinomycetota</taxon>
        <taxon>Actinomycetes</taxon>
        <taxon>Propionibacteriales</taxon>
        <taxon>Propionibacteriaceae</taxon>
        <taxon>Acidipropionibacterium</taxon>
    </lineage>
</organism>
<keyword evidence="2" id="KW-0804">Transcription</keyword>
<gene>
    <name evidence="4" type="ORF">C0Z10_05625</name>
    <name evidence="5" type="ORF">NCTC13652_00918</name>
</gene>
<dbReference type="OrthoDB" id="3267840at2"/>
<dbReference type="InterPro" id="IPR041916">
    <property type="entry name" value="Anti_sigma_zinc_sf"/>
</dbReference>
<proteinExistence type="predicted"/>
<dbReference type="Proteomes" id="UP000285875">
    <property type="component" value="Chromosome"/>
</dbReference>
<dbReference type="InterPro" id="IPR027383">
    <property type="entry name" value="Znf_put"/>
</dbReference>
<keyword evidence="6" id="KW-1185">Reference proteome</keyword>
<reference evidence="7" key="1">
    <citation type="submission" date="2017-12" db="EMBL/GenBank/DDBJ databases">
        <title>Whole genome sequencing of Acidipropionibacterium jensenii strains JS279 and JS280.</title>
        <authorList>
            <person name="Deptula P."/>
            <person name="Laine P."/>
            <person name="Smolander O.-P."/>
            <person name="Paulin L."/>
            <person name="Auvinen P."/>
            <person name="Varmanen P."/>
        </authorList>
    </citation>
    <scope>NUCLEOTIDE SEQUENCE [LARGE SCALE GENOMIC DNA]</scope>
    <source>
        <strain evidence="7">JS280</strain>
    </source>
</reference>
<reference evidence="4" key="3">
    <citation type="journal article" date="2019" name="Microorganisms">
        <title>Red-Brown Pigmentation of Acidipropionibacterium jensenii Is Tied to Haemolytic Activity and cyl-Like Gene Cluster.</title>
        <authorList>
            <person name="Deptula P."/>
            <person name="Loivamaa I."/>
            <person name="Smolander O.P."/>
            <person name="Laine P."/>
            <person name="Roberts R.J."/>
            <person name="Piironen V."/>
            <person name="Paulin L."/>
            <person name="Savijoki K."/>
            <person name="Auvinen P."/>
            <person name="Varmanen P."/>
        </authorList>
    </citation>
    <scope>NUCLEOTIDE SEQUENCE</scope>
    <source>
        <strain evidence="4">JS280</strain>
    </source>
</reference>
<evidence type="ECO:0000256" key="2">
    <source>
        <dbReference type="ARBA" id="ARBA00023163"/>
    </source>
</evidence>
<dbReference type="Pfam" id="PF13490">
    <property type="entry name" value="zf-HC2"/>
    <property type="match status" value="1"/>
</dbReference>
<dbReference type="Gene3D" id="1.10.10.1320">
    <property type="entry name" value="Anti-sigma factor, zinc-finger domain"/>
    <property type="match status" value="1"/>
</dbReference>
<evidence type="ECO:0000313" key="4">
    <source>
        <dbReference type="EMBL" id="AZZ39309.1"/>
    </source>
</evidence>
<dbReference type="EMBL" id="LR134473">
    <property type="protein sequence ID" value="VEI02736.1"/>
    <property type="molecule type" value="Genomic_DNA"/>
</dbReference>
<sequence>MSAQDAFSPEPSHCPEEACDWALGHLQAFLHGELDEQEADTFRRHLAACESCLDEADLEAAVSRALRRCHHTVRASSSLRMRVVRLHIEG</sequence>
<evidence type="ECO:0000259" key="3">
    <source>
        <dbReference type="Pfam" id="PF13490"/>
    </source>
</evidence>
<evidence type="ECO:0000313" key="7">
    <source>
        <dbReference type="Proteomes" id="UP000285875"/>
    </source>
</evidence>
<keyword evidence="1" id="KW-0805">Transcription regulation</keyword>
<dbReference type="RefSeq" id="WP_028703281.1">
    <property type="nucleotide sequence ID" value="NZ_CP025570.1"/>
</dbReference>
<dbReference type="EMBL" id="CP025570">
    <property type="protein sequence ID" value="AZZ39309.1"/>
    <property type="molecule type" value="Genomic_DNA"/>
</dbReference>
<evidence type="ECO:0000256" key="1">
    <source>
        <dbReference type="ARBA" id="ARBA00023015"/>
    </source>
</evidence>